<dbReference type="Proteomes" id="UP000501690">
    <property type="component" value="Linkage Group LG3"/>
</dbReference>
<name>A0A4D6LE80_VIGUN</name>
<keyword evidence="2" id="KW-1185">Reference proteome</keyword>
<organism evidence="1 2">
    <name type="scientific">Vigna unguiculata</name>
    <name type="common">Cowpea</name>
    <dbReference type="NCBI Taxonomy" id="3917"/>
    <lineage>
        <taxon>Eukaryota</taxon>
        <taxon>Viridiplantae</taxon>
        <taxon>Streptophyta</taxon>
        <taxon>Embryophyta</taxon>
        <taxon>Tracheophyta</taxon>
        <taxon>Spermatophyta</taxon>
        <taxon>Magnoliopsida</taxon>
        <taxon>eudicotyledons</taxon>
        <taxon>Gunneridae</taxon>
        <taxon>Pentapetalae</taxon>
        <taxon>rosids</taxon>
        <taxon>fabids</taxon>
        <taxon>Fabales</taxon>
        <taxon>Fabaceae</taxon>
        <taxon>Papilionoideae</taxon>
        <taxon>50 kb inversion clade</taxon>
        <taxon>NPAAA clade</taxon>
        <taxon>indigoferoid/millettioid clade</taxon>
        <taxon>Phaseoleae</taxon>
        <taxon>Vigna</taxon>
    </lineage>
</organism>
<evidence type="ECO:0000313" key="2">
    <source>
        <dbReference type="Proteomes" id="UP000501690"/>
    </source>
</evidence>
<reference evidence="1 2" key="1">
    <citation type="submission" date="2019-04" db="EMBL/GenBank/DDBJ databases">
        <title>An improved genome assembly and genetic linkage map for asparagus bean, Vigna unguiculata ssp. sesquipedialis.</title>
        <authorList>
            <person name="Xia Q."/>
            <person name="Zhang R."/>
            <person name="Dong Y."/>
        </authorList>
    </citation>
    <scope>NUCLEOTIDE SEQUENCE [LARGE SCALE GENOMIC DNA]</scope>
    <source>
        <tissue evidence="1">Leaf</tissue>
    </source>
</reference>
<accession>A0A4D6LE80</accession>
<gene>
    <name evidence="1" type="ORF">DEO72_LG3g1319</name>
</gene>
<dbReference type="EMBL" id="CP039347">
    <property type="protein sequence ID" value="QCD86793.1"/>
    <property type="molecule type" value="Genomic_DNA"/>
</dbReference>
<evidence type="ECO:0000313" key="1">
    <source>
        <dbReference type="EMBL" id="QCD86793.1"/>
    </source>
</evidence>
<dbReference type="AlphaFoldDB" id="A0A4D6LE80"/>
<protein>
    <submittedName>
        <fullName evidence="1">Uncharacterized protein</fullName>
    </submittedName>
</protein>
<proteinExistence type="predicted"/>
<sequence>MASHESDAPKKSHFHLLRDHINVRKKGERLLILRLILRPWHIGHEFAKANPTKKPEAEVVALKEQLSAMTAEKGTLSTEMGELRKKLNQVEYDMKTWIIHCLEAQDKGKKTSVDLAETNHSLEELKVFNVDLDKEVWDLKACVVDEHELGFEKALRQAVILYNVPADDKRFDVTKMSTKSP</sequence>